<accession>A0A0K8MGN7</accession>
<keyword evidence="3" id="KW-1185">Reference proteome</keyword>
<dbReference type="Proteomes" id="UP000253891">
    <property type="component" value="Unassembled WGS sequence"/>
</dbReference>
<organism evidence="2 3">
    <name type="scientific">Fructobacillus ficulneus</name>
    <dbReference type="NCBI Taxonomy" id="157463"/>
    <lineage>
        <taxon>Bacteria</taxon>
        <taxon>Bacillati</taxon>
        <taxon>Bacillota</taxon>
        <taxon>Bacilli</taxon>
        <taxon>Lactobacillales</taxon>
        <taxon>Lactobacillaceae</taxon>
        <taxon>Fructobacillus</taxon>
    </lineage>
</organism>
<dbReference type="PIRSF" id="PIRSF031503">
    <property type="entry name" value="UCP031503_mp"/>
    <property type="match status" value="1"/>
</dbReference>
<dbReference type="PANTHER" id="PTHR41771">
    <property type="entry name" value="MEMBRANE PROTEIN-RELATED"/>
    <property type="match status" value="1"/>
</dbReference>
<keyword evidence="1" id="KW-1133">Transmembrane helix</keyword>
<feature type="transmembrane region" description="Helical" evidence="1">
    <location>
        <begin position="178"/>
        <end position="201"/>
    </location>
</feature>
<name>A0A0K8MGN7_9LACO</name>
<dbReference type="STRING" id="157463.GCA_001047075_00548"/>
<dbReference type="InterPro" id="IPR014564">
    <property type="entry name" value="UCP031503_TM"/>
</dbReference>
<protein>
    <submittedName>
        <fullName evidence="2">Integral membrane protein</fullName>
    </submittedName>
</protein>
<evidence type="ECO:0000313" key="2">
    <source>
        <dbReference type="EMBL" id="GAO99627.1"/>
    </source>
</evidence>
<feature type="transmembrane region" description="Helical" evidence="1">
    <location>
        <begin position="35"/>
        <end position="68"/>
    </location>
</feature>
<dbReference type="AlphaFoldDB" id="A0A0K8MGN7"/>
<dbReference type="RefSeq" id="WP_061993030.1">
    <property type="nucleotide sequence ID" value="NZ_DF968000.1"/>
</dbReference>
<keyword evidence="1" id="KW-0472">Membrane</keyword>
<dbReference type="OrthoDB" id="2414035at2"/>
<sequence length="259" mass="28130">MNAIFVLVALLFLSLLIVGGQQGLKTFFGLMLNFILIFALIVLVNLGFNAYIVTAVIAVMILSVAIYLSAGRGKVLALAWKTSVVVTTIVALLAFLTQYFAQIQGYTLENSDELEGLSLNIGISFSHLVMIVMVISALGAIAEASMAVTSDLFEVIERSPEITKDSLAAHAETIGSQILGTAVNTLFFGMLGANIPLLVWYVRLHYSVAEFVNGKLLVMEVATMLLGMIGILLSIWLSTTMVERTYRKEGRKILDESDL</sequence>
<feature type="transmembrane region" description="Helical" evidence="1">
    <location>
        <begin position="221"/>
        <end position="242"/>
    </location>
</feature>
<feature type="transmembrane region" description="Helical" evidence="1">
    <location>
        <begin position="121"/>
        <end position="142"/>
    </location>
</feature>
<dbReference type="EMBL" id="DF968000">
    <property type="protein sequence ID" value="GAO99627.1"/>
    <property type="molecule type" value="Genomic_DNA"/>
</dbReference>
<evidence type="ECO:0000313" key="3">
    <source>
        <dbReference type="Proteomes" id="UP000253891"/>
    </source>
</evidence>
<feature type="transmembrane region" description="Helical" evidence="1">
    <location>
        <begin position="75"/>
        <end position="101"/>
    </location>
</feature>
<keyword evidence="1" id="KW-0812">Transmembrane</keyword>
<evidence type="ECO:0000256" key="1">
    <source>
        <dbReference type="SAM" id="Phobius"/>
    </source>
</evidence>
<proteinExistence type="predicted"/>
<reference evidence="2 3" key="1">
    <citation type="journal article" date="2015" name="BMC Genomics">
        <title>Comparative genomics of Fructobacillus spp. and Leuconostoc spp. reveals niche-specific evolution of Fructobacillus spp.</title>
        <authorList>
            <person name="Endo A."/>
            <person name="Tanizawa Y."/>
            <person name="Tanaka N."/>
            <person name="Maeno S."/>
            <person name="Kumar H."/>
            <person name="Shiwa Y."/>
            <person name="Okada S."/>
            <person name="Yoshikawa H."/>
            <person name="Dicks L."/>
            <person name="Nakagawa J."/>
            <person name="Arita M."/>
        </authorList>
    </citation>
    <scope>NUCLEOTIDE SEQUENCE [LARGE SCALE GENOMIC DNA]</scope>
    <source>
        <strain evidence="2 3">JCM 12225</strain>
    </source>
</reference>
<dbReference type="PANTHER" id="PTHR41771:SF1">
    <property type="entry name" value="MEMBRANE PROTEIN"/>
    <property type="match status" value="1"/>
</dbReference>
<gene>
    <name evidence="2" type="ORF">FFIC_231130</name>
</gene>
<dbReference type="Pfam" id="PF07907">
    <property type="entry name" value="YibE_F"/>
    <property type="match status" value="1"/>
</dbReference>
<dbReference type="InterPro" id="IPR012507">
    <property type="entry name" value="YibE_F"/>
</dbReference>